<dbReference type="Pfam" id="PF00105">
    <property type="entry name" value="zf-C4"/>
    <property type="match status" value="1"/>
</dbReference>
<keyword evidence="7" id="KW-0804">Transcription</keyword>
<dbReference type="AlphaFoldDB" id="A0A1I7X386"/>
<evidence type="ECO:0000256" key="1">
    <source>
        <dbReference type="ARBA" id="ARBA00004123"/>
    </source>
</evidence>
<keyword evidence="4" id="KW-0862">Zinc</keyword>
<dbReference type="PANTHER" id="PTHR24086">
    <property type="entry name" value="NUCLEAR RECEPTOR SUBFAMILY 5 GROUP A"/>
    <property type="match status" value="1"/>
</dbReference>
<evidence type="ECO:0000256" key="4">
    <source>
        <dbReference type="ARBA" id="ARBA00022833"/>
    </source>
</evidence>
<dbReference type="InterPro" id="IPR013088">
    <property type="entry name" value="Znf_NHR/GATA"/>
</dbReference>
<feature type="domain" description="Nuclear receptor" evidence="11">
    <location>
        <begin position="74"/>
        <end position="97"/>
    </location>
</feature>
<organism evidence="12 13">
    <name type="scientific">Heterorhabditis bacteriophora</name>
    <name type="common">Entomopathogenic nematode worm</name>
    <dbReference type="NCBI Taxonomy" id="37862"/>
    <lineage>
        <taxon>Eukaryota</taxon>
        <taxon>Metazoa</taxon>
        <taxon>Ecdysozoa</taxon>
        <taxon>Nematoda</taxon>
        <taxon>Chromadorea</taxon>
        <taxon>Rhabditida</taxon>
        <taxon>Rhabditina</taxon>
        <taxon>Rhabditomorpha</taxon>
        <taxon>Strongyloidea</taxon>
        <taxon>Heterorhabditidae</taxon>
        <taxon>Heterorhabditis</taxon>
    </lineage>
</organism>
<evidence type="ECO:0000256" key="3">
    <source>
        <dbReference type="ARBA" id="ARBA00022771"/>
    </source>
</evidence>
<feature type="transmembrane region" description="Helical" evidence="10">
    <location>
        <begin position="174"/>
        <end position="196"/>
    </location>
</feature>
<keyword evidence="3" id="KW-0863">Zinc-finger</keyword>
<keyword evidence="6" id="KW-0238">DNA-binding</keyword>
<dbReference type="SUPFAM" id="SSF57716">
    <property type="entry name" value="Glucocorticoid receptor-like (DNA-binding domain)"/>
    <property type="match status" value="1"/>
</dbReference>
<keyword evidence="8" id="KW-0675">Receptor</keyword>
<keyword evidence="9" id="KW-0539">Nucleus</keyword>
<keyword evidence="10" id="KW-0812">Transmembrane</keyword>
<evidence type="ECO:0000256" key="7">
    <source>
        <dbReference type="ARBA" id="ARBA00023163"/>
    </source>
</evidence>
<dbReference type="Gene3D" id="3.30.50.10">
    <property type="entry name" value="Erythroid Transcription Factor GATA-1, subunit A"/>
    <property type="match status" value="1"/>
</dbReference>
<dbReference type="GO" id="GO:0008270">
    <property type="term" value="F:zinc ion binding"/>
    <property type="evidence" value="ECO:0007669"/>
    <property type="project" value="UniProtKB-KW"/>
</dbReference>
<dbReference type="InterPro" id="IPR016355">
    <property type="entry name" value="NR5-like"/>
</dbReference>
<dbReference type="GO" id="GO:0000978">
    <property type="term" value="F:RNA polymerase II cis-regulatory region sequence-specific DNA binding"/>
    <property type="evidence" value="ECO:0007669"/>
    <property type="project" value="TreeGrafter"/>
</dbReference>
<dbReference type="Proteomes" id="UP000095283">
    <property type="component" value="Unplaced"/>
</dbReference>
<dbReference type="PANTHER" id="PTHR24086:SF15">
    <property type="entry name" value="NUCLEAR HORMONE RECEPTOR FTZ-F1"/>
    <property type="match status" value="1"/>
</dbReference>
<sequence length="275" mass="30623">MKSKSWLNMAIFNQTSFSSTVWNPCLYALMNEQFRIAFGSLLRTLKGDDQKAKASRRSMVGVESVLKPALDAEACPVCGDRVSGYHYGLLTCESCKVGDKHVWPFLGKGFARSQGQRGSGSGPPRAPHQGRIVMSIGPNLHSISGLLQAHSAEQEALSMFILTDYMMMRLSYRFLLYIAIVSLSWAFQICVASPSASMHIAMKKPVVVNRSFQASNAIRKALLAISELINTMPIAARRGIYRIPSHQYTTIPITHSNSPPNHEIKKEYYQFAKKF</sequence>
<dbReference type="WBParaSite" id="Hba_11849">
    <property type="protein sequence ID" value="Hba_11849"/>
    <property type="gene ID" value="Hba_11849"/>
</dbReference>
<reference evidence="13" key="1">
    <citation type="submission" date="2016-11" db="UniProtKB">
        <authorList>
            <consortium name="WormBaseParasite"/>
        </authorList>
    </citation>
    <scope>IDENTIFICATION</scope>
</reference>
<evidence type="ECO:0000313" key="12">
    <source>
        <dbReference type="Proteomes" id="UP000095283"/>
    </source>
</evidence>
<dbReference type="GO" id="GO:0090575">
    <property type="term" value="C:RNA polymerase II transcription regulator complex"/>
    <property type="evidence" value="ECO:0007669"/>
    <property type="project" value="TreeGrafter"/>
</dbReference>
<comment type="subcellular location">
    <subcellularLocation>
        <location evidence="1">Nucleus</location>
    </subcellularLocation>
</comment>
<keyword evidence="10" id="KW-0472">Membrane</keyword>
<evidence type="ECO:0000256" key="8">
    <source>
        <dbReference type="ARBA" id="ARBA00023170"/>
    </source>
</evidence>
<dbReference type="InterPro" id="IPR001628">
    <property type="entry name" value="Znf_hrmn_rcpt"/>
</dbReference>
<evidence type="ECO:0000256" key="10">
    <source>
        <dbReference type="SAM" id="Phobius"/>
    </source>
</evidence>
<accession>A0A1I7X386</accession>
<keyword evidence="2" id="KW-0479">Metal-binding</keyword>
<name>A0A1I7X386_HETBA</name>
<dbReference type="GO" id="GO:0009888">
    <property type="term" value="P:tissue development"/>
    <property type="evidence" value="ECO:0007669"/>
    <property type="project" value="TreeGrafter"/>
</dbReference>
<evidence type="ECO:0000256" key="9">
    <source>
        <dbReference type="ARBA" id="ARBA00023242"/>
    </source>
</evidence>
<proteinExistence type="predicted"/>
<evidence type="ECO:0000256" key="6">
    <source>
        <dbReference type="ARBA" id="ARBA00023125"/>
    </source>
</evidence>
<protein>
    <submittedName>
        <fullName evidence="13">Nuclear receptor domain-containing protein</fullName>
    </submittedName>
</protein>
<keyword evidence="5" id="KW-0805">Transcription regulation</keyword>
<dbReference type="GO" id="GO:0004879">
    <property type="term" value="F:nuclear receptor activity"/>
    <property type="evidence" value="ECO:0007669"/>
    <property type="project" value="InterPro"/>
</dbReference>
<keyword evidence="12" id="KW-1185">Reference proteome</keyword>
<keyword evidence="10" id="KW-1133">Transmembrane helix</keyword>
<evidence type="ECO:0000313" key="13">
    <source>
        <dbReference type="WBParaSite" id="Hba_11849"/>
    </source>
</evidence>
<evidence type="ECO:0000259" key="11">
    <source>
        <dbReference type="Pfam" id="PF00105"/>
    </source>
</evidence>
<dbReference type="GO" id="GO:0009755">
    <property type="term" value="P:hormone-mediated signaling pathway"/>
    <property type="evidence" value="ECO:0007669"/>
    <property type="project" value="TreeGrafter"/>
</dbReference>
<dbReference type="Gene3D" id="1.20.1070.10">
    <property type="entry name" value="Rhodopsin 7-helix transmembrane proteins"/>
    <property type="match status" value="1"/>
</dbReference>
<evidence type="ECO:0000256" key="5">
    <source>
        <dbReference type="ARBA" id="ARBA00023015"/>
    </source>
</evidence>
<evidence type="ECO:0000256" key="2">
    <source>
        <dbReference type="ARBA" id="ARBA00022723"/>
    </source>
</evidence>